<dbReference type="OrthoDB" id="10257492at2759"/>
<keyword evidence="2 7" id="KW-0808">Transferase</keyword>
<dbReference type="Gene3D" id="1.10.600.10">
    <property type="entry name" value="Farnesyl Diphosphate Synthase"/>
    <property type="match status" value="1"/>
</dbReference>
<evidence type="ECO:0000256" key="1">
    <source>
        <dbReference type="ARBA" id="ARBA00001946"/>
    </source>
</evidence>
<keyword evidence="3" id="KW-0479">Metal-binding</keyword>
<dbReference type="GO" id="GO:0045337">
    <property type="term" value="P:farnesyl diphosphate biosynthetic process"/>
    <property type="evidence" value="ECO:0007669"/>
    <property type="project" value="TreeGrafter"/>
</dbReference>
<dbReference type="VEuPathDB" id="VectorBase:SCAU006013"/>
<evidence type="ECO:0000256" key="4">
    <source>
        <dbReference type="ARBA" id="ARBA00022842"/>
    </source>
</evidence>
<gene>
    <name evidence="8" type="primary">106085405</name>
</gene>
<dbReference type="EnsemblMetazoa" id="SCAU006013-RA">
    <property type="protein sequence ID" value="SCAU006013-PA"/>
    <property type="gene ID" value="SCAU006013"/>
</dbReference>
<evidence type="ECO:0000256" key="7">
    <source>
        <dbReference type="RuleBase" id="RU004466"/>
    </source>
</evidence>
<dbReference type="PANTHER" id="PTHR11525:SF0">
    <property type="entry name" value="FARNESYL PYROPHOSPHATE SYNTHASE"/>
    <property type="match status" value="1"/>
</dbReference>
<accession>A0A1I8P9H1</accession>
<dbReference type="SUPFAM" id="SSF48576">
    <property type="entry name" value="Terpenoid synthases"/>
    <property type="match status" value="1"/>
</dbReference>
<keyword evidence="4" id="KW-0460">Magnesium</keyword>
<dbReference type="PANTHER" id="PTHR11525">
    <property type="entry name" value="FARNESYL-PYROPHOSPHATE SYNTHETASE"/>
    <property type="match status" value="1"/>
</dbReference>
<dbReference type="InterPro" id="IPR008949">
    <property type="entry name" value="Isoprenoid_synthase_dom_sf"/>
</dbReference>
<dbReference type="SFLD" id="SFLDS00005">
    <property type="entry name" value="Isoprenoid_Synthase_Type_I"/>
    <property type="match status" value="1"/>
</dbReference>
<proteinExistence type="inferred from homology"/>
<dbReference type="InterPro" id="IPR033749">
    <property type="entry name" value="Polyprenyl_synt_CS"/>
</dbReference>
<comment type="pathway">
    <text evidence="5">Pheromone biosynthesis.</text>
</comment>
<dbReference type="STRING" id="35570.A0A1I8P9H1"/>
<dbReference type="GO" id="GO:0046872">
    <property type="term" value="F:metal ion binding"/>
    <property type="evidence" value="ECO:0007669"/>
    <property type="project" value="UniProtKB-KW"/>
</dbReference>
<dbReference type="Pfam" id="PF00348">
    <property type="entry name" value="polyprenyl_synt"/>
    <property type="match status" value="1"/>
</dbReference>
<dbReference type="GO" id="GO:0042811">
    <property type="term" value="P:pheromone biosynthetic process"/>
    <property type="evidence" value="ECO:0007669"/>
    <property type="project" value="UniProtKB-ARBA"/>
</dbReference>
<comment type="cofactor">
    <cofactor evidence="1">
        <name>Mg(2+)</name>
        <dbReference type="ChEBI" id="CHEBI:18420"/>
    </cofactor>
</comment>
<dbReference type="CDD" id="cd00685">
    <property type="entry name" value="Trans_IPPS_HT"/>
    <property type="match status" value="1"/>
</dbReference>
<name>A0A1I8P9H1_STOCA</name>
<dbReference type="PROSITE" id="PS00723">
    <property type="entry name" value="POLYPRENYL_SYNTHASE_1"/>
    <property type="match status" value="1"/>
</dbReference>
<dbReference type="InterPro" id="IPR000092">
    <property type="entry name" value="Polyprenyl_synt"/>
</dbReference>
<reference evidence="8" key="1">
    <citation type="submission" date="2020-05" db="UniProtKB">
        <authorList>
            <consortium name="EnsemblMetazoa"/>
        </authorList>
    </citation>
    <scope>IDENTIFICATION</scope>
    <source>
        <strain evidence="8">USDA</strain>
    </source>
</reference>
<evidence type="ECO:0000256" key="3">
    <source>
        <dbReference type="ARBA" id="ARBA00022723"/>
    </source>
</evidence>
<dbReference type="GO" id="GO:0005737">
    <property type="term" value="C:cytoplasm"/>
    <property type="evidence" value="ECO:0007669"/>
    <property type="project" value="TreeGrafter"/>
</dbReference>
<dbReference type="AlphaFoldDB" id="A0A1I8P9H1"/>
<dbReference type="InterPro" id="IPR039702">
    <property type="entry name" value="FPS1-like"/>
</dbReference>
<dbReference type="GO" id="GO:0004161">
    <property type="term" value="F:dimethylallyltranstransferase activity"/>
    <property type="evidence" value="ECO:0007669"/>
    <property type="project" value="TreeGrafter"/>
</dbReference>
<sequence length="302" mass="35122">MQFNVPHGKKHRGLLTVGAYKNLVHEQHQTKENIKLAQILGWCTEMVNGFLLLYDDIMDGSSTRRGQSCWYKLEDVGMIAINDTIIIENAIYILLRKHFRDKECYASIMELFHEVIYATACGQCMDFLSCQKSVLSFTEEQFKTIAINKSAHYTFYLPIMLAMELAGVKDPLTVCQLKNISNEFGILFQIQNDFLDWYVNPEITGKIGSDIEDNNCSWFAVECLKRANEKQKQIMAECYGKKDPQKVLRVKQLFIALELDKAYTEYEQQAYKRIKTMIEESSDYQPKEAILHILDKSYLRKR</sequence>
<evidence type="ECO:0000313" key="8">
    <source>
        <dbReference type="EnsemblMetazoa" id="SCAU006013-PA"/>
    </source>
</evidence>
<evidence type="ECO:0000256" key="5">
    <source>
        <dbReference type="ARBA" id="ARBA00033740"/>
    </source>
</evidence>
<dbReference type="Proteomes" id="UP000095300">
    <property type="component" value="Unassembled WGS sequence"/>
</dbReference>
<comment type="similarity">
    <text evidence="7">Belongs to the FPP/GGPP synthase family.</text>
</comment>
<keyword evidence="9" id="KW-1185">Reference proteome</keyword>
<protein>
    <recommendedName>
        <fullName evidence="6">Farnesyl pyrophosphate synthase</fullName>
    </recommendedName>
</protein>
<evidence type="ECO:0000313" key="9">
    <source>
        <dbReference type="Proteomes" id="UP000095300"/>
    </source>
</evidence>
<evidence type="ECO:0000256" key="6">
    <source>
        <dbReference type="ARBA" id="ARBA00034546"/>
    </source>
</evidence>
<evidence type="ECO:0000256" key="2">
    <source>
        <dbReference type="ARBA" id="ARBA00022679"/>
    </source>
</evidence>
<dbReference type="GO" id="GO:0004337">
    <property type="term" value="F:(2E,6E)-farnesyl diphosphate synthase activity"/>
    <property type="evidence" value="ECO:0007669"/>
    <property type="project" value="TreeGrafter"/>
</dbReference>
<organism evidence="8 9">
    <name type="scientific">Stomoxys calcitrans</name>
    <name type="common">Stable fly</name>
    <name type="synonym">Conops calcitrans</name>
    <dbReference type="NCBI Taxonomy" id="35570"/>
    <lineage>
        <taxon>Eukaryota</taxon>
        <taxon>Metazoa</taxon>
        <taxon>Ecdysozoa</taxon>
        <taxon>Arthropoda</taxon>
        <taxon>Hexapoda</taxon>
        <taxon>Insecta</taxon>
        <taxon>Pterygota</taxon>
        <taxon>Neoptera</taxon>
        <taxon>Endopterygota</taxon>
        <taxon>Diptera</taxon>
        <taxon>Brachycera</taxon>
        <taxon>Muscomorpha</taxon>
        <taxon>Muscoidea</taxon>
        <taxon>Muscidae</taxon>
        <taxon>Stomoxys</taxon>
    </lineage>
</organism>